<dbReference type="InterPro" id="IPR023198">
    <property type="entry name" value="PGP-like_dom2"/>
</dbReference>
<dbReference type="Pfam" id="PF13419">
    <property type="entry name" value="HAD_2"/>
    <property type="match status" value="1"/>
</dbReference>
<organism evidence="2 3">
    <name type="scientific">Paenibacillus larvae subsp. pulvifaciens</name>
    <dbReference type="NCBI Taxonomy" id="1477"/>
    <lineage>
        <taxon>Bacteria</taxon>
        <taxon>Bacillati</taxon>
        <taxon>Bacillota</taxon>
        <taxon>Bacilli</taxon>
        <taxon>Bacillales</taxon>
        <taxon>Paenibacillaceae</taxon>
        <taxon>Paenibacillus</taxon>
    </lineage>
</organism>
<dbReference type="InterPro" id="IPR041492">
    <property type="entry name" value="HAD_2"/>
</dbReference>
<dbReference type="GO" id="GO:0016787">
    <property type="term" value="F:hydrolase activity"/>
    <property type="evidence" value="ECO:0007669"/>
    <property type="project" value="UniProtKB-KW"/>
</dbReference>
<dbReference type="EMBL" id="CP020557">
    <property type="protein sequence ID" value="ARF68644.1"/>
    <property type="molecule type" value="Genomic_DNA"/>
</dbReference>
<protein>
    <submittedName>
        <fullName evidence="2">HAD family hydrolase</fullName>
    </submittedName>
</protein>
<keyword evidence="1 2" id="KW-0378">Hydrolase</keyword>
<name>A0A1U9YPD7_9BACL</name>
<dbReference type="GeneID" id="64217243"/>
<dbReference type="SFLD" id="SFLDG01129">
    <property type="entry name" value="C1.5:_HAD__Beta-PGM__Phosphata"/>
    <property type="match status" value="1"/>
</dbReference>
<dbReference type="SFLD" id="SFLDS00003">
    <property type="entry name" value="Haloacid_Dehalogenase"/>
    <property type="match status" value="1"/>
</dbReference>
<gene>
    <name evidence="2" type="ORF">B7C51_13795</name>
</gene>
<dbReference type="InterPro" id="IPR023214">
    <property type="entry name" value="HAD_sf"/>
</dbReference>
<dbReference type="Proteomes" id="UP000192727">
    <property type="component" value="Chromosome"/>
</dbReference>
<dbReference type="InterPro" id="IPR036412">
    <property type="entry name" value="HAD-like_sf"/>
</dbReference>
<dbReference type="Gene3D" id="3.40.50.1000">
    <property type="entry name" value="HAD superfamily/HAD-like"/>
    <property type="match status" value="1"/>
</dbReference>
<evidence type="ECO:0000313" key="3">
    <source>
        <dbReference type="Proteomes" id="UP000192727"/>
    </source>
</evidence>
<dbReference type="SUPFAM" id="SSF56784">
    <property type="entry name" value="HAD-like"/>
    <property type="match status" value="1"/>
</dbReference>
<dbReference type="Gene3D" id="1.10.150.240">
    <property type="entry name" value="Putative phosphatase, domain 2"/>
    <property type="match status" value="1"/>
</dbReference>
<dbReference type="PANTHER" id="PTHR43316:SF8">
    <property type="entry name" value="HAD FAMILY HYDROLASE"/>
    <property type="match status" value="1"/>
</dbReference>
<evidence type="ECO:0000313" key="2">
    <source>
        <dbReference type="EMBL" id="ARF68644.1"/>
    </source>
</evidence>
<evidence type="ECO:0000256" key="1">
    <source>
        <dbReference type="ARBA" id="ARBA00022801"/>
    </source>
</evidence>
<sequence>MSPQTILFDLDDTLIHCNKYFDIVLERFGKIMMSWFSEYSVRETEIREMQLEIDLAGVHVHGLKAERFPQSLAETYEHFSKKCGRPVHSGEIEQLLELGNSVYVHSIEPYPDMEQTLDQLTSSGHELFLYTGGDPSIQMRKVRDGNLERYFKDVFIALHKTVDFMDSLLTSQHFDRHRTWMIGNSLRTDVMPALEAGIHAIHIPAMLEWKYNVVDITAKPKGAFYQLTALREVPNAIHLYSSKTAGL</sequence>
<accession>A0A1U9YPD7</accession>
<dbReference type="RefSeq" id="WP_023482464.1">
    <property type="nucleotide sequence ID" value="NZ_CP019794.1"/>
</dbReference>
<proteinExistence type="predicted"/>
<dbReference type="InterPro" id="IPR051540">
    <property type="entry name" value="S-2-haloacid_dehalogenase"/>
</dbReference>
<dbReference type="AlphaFoldDB" id="A0A1U9YPD7"/>
<reference evidence="2 3" key="1">
    <citation type="submission" date="2017-03" db="EMBL/GenBank/DDBJ databases">
        <title>Paenibacillus larvae genome sequencing.</title>
        <authorList>
            <person name="Dingman D.W."/>
        </authorList>
    </citation>
    <scope>NUCLEOTIDE SEQUENCE [LARGE SCALE GENOMIC DNA]</scope>
    <source>
        <strain evidence="2 3">SAG 10367</strain>
    </source>
</reference>
<dbReference type="PANTHER" id="PTHR43316">
    <property type="entry name" value="HYDROLASE, HALOACID DELAHOGENASE-RELATED"/>
    <property type="match status" value="1"/>
</dbReference>